<evidence type="ECO:0000313" key="15">
    <source>
        <dbReference type="EMBL" id="GJE90538.1"/>
    </source>
</evidence>
<dbReference type="InterPro" id="IPR017972">
    <property type="entry name" value="Cyt_P450_CS"/>
</dbReference>
<comment type="caution">
    <text evidence="15">The sequence shown here is derived from an EMBL/GenBank/DDBJ whole genome shotgun (WGS) entry which is preliminary data.</text>
</comment>
<dbReference type="InterPro" id="IPR002401">
    <property type="entry name" value="Cyt_P450_E_grp-I"/>
</dbReference>
<comment type="similarity">
    <text evidence="4 14">Belongs to the cytochrome P450 family.</text>
</comment>
<dbReference type="PANTHER" id="PTHR46300:SF7">
    <property type="entry name" value="P450, PUTATIVE (EUROFUNG)-RELATED"/>
    <property type="match status" value="1"/>
</dbReference>
<comment type="cofactor">
    <cofactor evidence="1 13">
        <name>heme</name>
        <dbReference type="ChEBI" id="CHEBI:30413"/>
    </cofactor>
</comment>
<keyword evidence="12" id="KW-0472">Membrane</keyword>
<dbReference type="Pfam" id="PF00067">
    <property type="entry name" value="p450"/>
    <property type="match status" value="1"/>
</dbReference>
<dbReference type="PROSITE" id="PS00086">
    <property type="entry name" value="CYTOCHROME_P450"/>
    <property type="match status" value="1"/>
</dbReference>
<dbReference type="InterPro" id="IPR036396">
    <property type="entry name" value="Cyt_P450_sf"/>
</dbReference>
<dbReference type="PRINTS" id="PR00385">
    <property type="entry name" value="P450"/>
</dbReference>
<keyword evidence="9 14" id="KW-0560">Oxidoreductase</keyword>
<evidence type="ECO:0000256" key="4">
    <source>
        <dbReference type="ARBA" id="ARBA00010617"/>
    </source>
</evidence>
<dbReference type="GO" id="GO:0016020">
    <property type="term" value="C:membrane"/>
    <property type="evidence" value="ECO:0007669"/>
    <property type="project" value="UniProtKB-SubCell"/>
</dbReference>
<dbReference type="AlphaFoldDB" id="A0A9P3LDN0"/>
<dbReference type="PRINTS" id="PR00463">
    <property type="entry name" value="EP450I"/>
</dbReference>
<name>A0A9P3LDN0_9APHY</name>
<keyword evidence="5 13" id="KW-0349">Heme</keyword>
<evidence type="ECO:0000256" key="14">
    <source>
        <dbReference type="RuleBase" id="RU000461"/>
    </source>
</evidence>
<keyword evidence="10 13" id="KW-0408">Iron</keyword>
<evidence type="ECO:0000256" key="12">
    <source>
        <dbReference type="ARBA" id="ARBA00023136"/>
    </source>
</evidence>
<evidence type="ECO:0000256" key="5">
    <source>
        <dbReference type="ARBA" id="ARBA00022617"/>
    </source>
</evidence>
<evidence type="ECO:0000256" key="6">
    <source>
        <dbReference type="ARBA" id="ARBA00022692"/>
    </source>
</evidence>
<dbReference type="GO" id="GO:0004497">
    <property type="term" value="F:monooxygenase activity"/>
    <property type="evidence" value="ECO:0007669"/>
    <property type="project" value="UniProtKB-KW"/>
</dbReference>
<dbReference type="GO" id="GO:0020037">
    <property type="term" value="F:heme binding"/>
    <property type="evidence" value="ECO:0007669"/>
    <property type="project" value="InterPro"/>
</dbReference>
<dbReference type="CDD" id="cd11065">
    <property type="entry name" value="CYP64-like"/>
    <property type="match status" value="1"/>
</dbReference>
<dbReference type="SUPFAM" id="SSF48264">
    <property type="entry name" value="Cytochrome P450"/>
    <property type="match status" value="1"/>
</dbReference>
<organism evidence="15 16">
    <name type="scientific">Phanerochaete sordida</name>
    <dbReference type="NCBI Taxonomy" id="48140"/>
    <lineage>
        <taxon>Eukaryota</taxon>
        <taxon>Fungi</taxon>
        <taxon>Dikarya</taxon>
        <taxon>Basidiomycota</taxon>
        <taxon>Agaricomycotina</taxon>
        <taxon>Agaricomycetes</taxon>
        <taxon>Polyporales</taxon>
        <taxon>Phanerochaetaceae</taxon>
        <taxon>Phanerochaete</taxon>
    </lineage>
</organism>
<dbReference type="PANTHER" id="PTHR46300">
    <property type="entry name" value="P450, PUTATIVE (EUROFUNG)-RELATED-RELATED"/>
    <property type="match status" value="1"/>
</dbReference>
<proteinExistence type="inferred from homology"/>
<keyword evidence="16" id="KW-1185">Reference proteome</keyword>
<dbReference type="InterPro" id="IPR001128">
    <property type="entry name" value="Cyt_P450"/>
</dbReference>
<evidence type="ECO:0000256" key="7">
    <source>
        <dbReference type="ARBA" id="ARBA00022723"/>
    </source>
</evidence>
<dbReference type="Proteomes" id="UP000703269">
    <property type="component" value="Unassembled WGS sequence"/>
</dbReference>
<keyword evidence="11 14" id="KW-0503">Monooxygenase</keyword>
<reference evidence="15 16" key="1">
    <citation type="submission" date="2021-08" db="EMBL/GenBank/DDBJ databases">
        <title>Draft Genome Sequence of Phanerochaete sordida strain YK-624.</title>
        <authorList>
            <person name="Mori T."/>
            <person name="Dohra H."/>
            <person name="Suzuki T."/>
            <person name="Kawagishi H."/>
            <person name="Hirai H."/>
        </authorList>
    </citation>
    <scope>NUCLEOTIDE SEQUENCE [LARGE SCALE GENOMIC DNA]</scope>
    <source>
        <strain evidence="15 16">YK-624</strain>
    </source>
</reference>
<evidence type="ECO:0000256" key="10">
    <source>
        <dbReference type="ARBA" id="ARBA00023004"/>
    </source>
</evidence>
<comment type="pathway">
    <text evidence="3">Secondary metabolite biosynthesis.</text>
</comment>
<keyword evidence="7 13" id="KW-0479">Metal-binding</keyword>
<evidence type="ECO:0000256" key="13">
    <source>
        <dbReference type="PIRSR" id="PIRSR602401-1"/>
    </source>
</evidence>
<accession>A0A9P3LDN0</accession>
<keyword evidence="8" id="KW-1133">Transmembrane helix</keyword>
<dbReference type="OrthoDB" id="2789670at2759"/>
<dbReference type="InterPro" id="IPR050364">
    <property type="entry name" value="Cytochrome_P450_fung"/>
</dbReference>
<evidence type="ECO:0000256" key="2">
    <source>
        <dbReference type="ARBA" id="ARBA00004167"/>
    </source>
</evidence>
<evidence type="ECO:0000313" key="16">
    <source>
        <dbReference type="Proteomes" id="UP000703269"/>
    </source>
</evidence>
<feature type="binding site" description="axial binding residue" evidence="13">
    <location>
        <position position="436"/>
    </location>
    <ligand>
        <name>heme</name>
        <dbReference type="ChEBI" id="CHEBI:30413"/>
    </ligand>
    <ligandPart>
        <name>Fe</name>
        <dbReference type="ChEBI" id="CHEBI:18248"/>
    </ligandPart>
</feature>
<evidence type="ECO:0000256" key="9">
    <source>
        <dbReference type="ARBA" id="ARBA00023002"/>
    </source>
</evidence>
<evidence type="ECO:0000256" key="8">
    <source>
        <dbReference type="ARBA" id="ARBA00022989"/>
    </source>
</evidence>
<comment type="subcellular location">
    <subcellularLocation>
        <location evidence="2">Membrane</location>
        <topology evidence="2">Single-pass membrane protein</topology>
    </subcellularLocation>
</comment>
<dbReference type="EMBL" id="BPQB01000017">
    <property type="protein sequence ID" value="GJE90538.1"/>
    <property type="molecule type" value="Genomic_DNA"/>
</dbReference>
<dbReference type="Gene3D" id="1.10.630.10">
    <property type="entry name" value="Cytochrome P450"/>
    <property type="match status" value="1"/>
</dbReference>
<keyword evidence="6" id="KW-0812">Transmembrane</keyword>
<evidence type="ECO:0000256" key="3">
    <source>
        <dbReference type="ARBA" id="ARBA00005179"/>
    </source>
</evidence>
<gene>
    <name evidence="15" type="ORF">PsYK624_066790</name>
</gene>
<dbReference type="GO" id="GO:0005506">
    <property type="term" value="F:iron ion binding"/>
    <property type="evidence" value="ECO:0007669"/>
    <property type="project" value="InterPro"/>
</dbReference>
<evidence type="ECO:0000256" key="11">
    <source>
        <dbReference type="ARBA" id="ARBA00023033"/>
    </source>
</evidence>
<protein>
    <submittedName>
        <fullName evidence="15">Cytochrome P450</fullName>
    </submittedName>
</protein>
<evidence type="ECO:0000256" key="1">
    <source>
        <dbReference type="ARBA" id="ARBA00001971"/>
    </source>
</evidence>
<sequence>MVYSRRHRAVYQRKKHKALLAIKALRTCIRGSQTRPPGPPAAPLVGNILAIPAKAAWIKLQLYKRDYGDLVFFHGLGNSVLVLNTMDAIADLLEQRAEVYSDRPAFTVVGELMGLGQSMPLLPYNAEWKTQRKLAHNALSPRAIREYHSIQESIAALLSVQLLQDPEQFFSHVRLASSRLILSITYGLSVEEAEDEYITHAENTMRMISDATVPGAFLCDLVPILKYLPSWVPFQRHAARGKEMIERLVSRPMDHVKSQMRSGSAVPSLARHLLSSELPGAPPNEHSIKWSTGSLYGAGAETTYATVLTCIALMALHPDTLVAAQAEIDRVVGTGRLPLISDRAHLPYVGALIQEVMRWHPALPLSIARCAAREDSYRGYDIPKGTIVVPNVWAIAMDETVYHDPLSFIPERFLDQSDSEVMDPTIWAFGFGRRVCPGKHLAENSVFIQIATLLAMFDFSPPSKGKLELNFSEGLVSYPQPFECRITPRSASKASQITFSAAQSVV</sequence>
<dbReference type="GO" id="GO:0016705">
    <property type="term" value="F:oxidoreductase activity, acting on paired donors, with incorporation or reduction of molecular oxygen"/>
    <property type="evidence" value="ECO:0007669"/>
    <property type="project" value="InterPro"/>
</dbReference>